<evidence type="ECO:0000313" key="1">
    <source>
        <dbReference type="EMBL" id="CAA6813188.1"/>
    </source>
</evidence>
<accession>A0A6S6T9F1</accession>
<sequence>MKDLKMAEISYAFSKCYKDYFSTFKETSIDDNNKDKPPKYLCTDESVSVINFDEMIKDKYPNADERPQSFDAIYIFDKKIYCIEFKNEKKPNNKNIVGKLVDGKKELDIILGQVKVQKNNYQFIYCVVHKNHKPKYTRYKSGIIRGQTNFALLKYKENKLIDDVFVEDVSFFTNKFQELTLKELIC</sequence>
<dbReference type="AlphaFoldDB" id="A0A6S6T9F1"/>
<name>A0A6S6T9F1_9BACT</name>
<reference evidence="1" key="1">
    <citation type="submission" date="2020-01" db="EMBL/GenBank/DDBJ databases">
        <authorList>
            <person name="Meier V. D."/>
            <person name="Meier V D."/>
        </authorList>
    </citation>
    <scope>NUCLEOTIDE SEQUENCE</scope>
    <source>
        <strain evidence="1">HLG_WM_MAG_12</strain>
    </source>
</reference>
<protein>
    <submittedName>
        <fullName evidence="1">Uncharacterized protein</fullName>
    </submittedName>
</protein>
<dbReference type="EMBL" id="CACVAW010000053">
    <property type="protein sequence ID" value="CAA6813188.1"/>
    <property type="molecule type" value="Genomic_DNA"/>
</dbReference>
<gene>
    <name evidence="1" type="ORF">HELGO_WM22621</name>
</gene>
<organism evidence="1">
    <name type="scientific">uncultured Campylobacterales bacterium</name>
    <dbReference type="NCBI Taxonomy" id="352960"/>
    <lineage>
        <taxon>Bacteria</taxon>
        <taxon>Pseudomonadati</taxon>
        <taxon>Campylobacterota</taxon>
        <taxon>Epsilonproteobacteria</taxon>
        <taxon>Campylobacterales</taxon>
        <taxon>environmental samples</taxon>
    </lineage>
</organism>
<proteinExistence type="predicted"/>